<dbReference type="Pfam" id="PF01106">
    <property type="entry name" value="NifU"/>
    <property type="match status" value="1"/>
</dbReference>
<comment type="caution">
    <text evidence="2">The sequence shown here is derived from an EMBL/GenBank/DDBJ whole genome shotgun (WGS) entry which is preliminary data.</text>
</comment>
<dbReference type="PANTHER" id="PTHR11178">
    <property type="entry name" value="IRON-SULFUR CLUSTER SCAFFOLD PROTEIN NFU-RELATED"/>
    <property type="match status" value="1"/>
</dbReference>
<dbReference type="InterPro" id="IPR001075">
    <property type="entry name" value="NIF_FeS_clus_asmbl_NifU_C"/>
</dbReference>
<dbReference type="InterPro" id="IPR034904">
    <property type="entry name" value="FSCA_dom_sf"/>
</dbReference>
<evidence type="ECO:0000313" key="2">
    <source>
        <dbReference type="EMBL" id="MBM3316363.1"/>
    </source>
</evidence>
<dbReference type="EMBL" id="VGIY01000008">
    <property type="protein sequence ID" value="MBM3316363.1"/>
    <property type="molecule type" value="Genomic_DNA"/>
</dbReference>
<sequence>MDRQSVEQVIEDRVKPALVAHGGGIELVEVKEGKVFVRLTGACGTCPMALMTLKSGVERALKQAFPELIEVVSL</sequence>
<dbReference type="SUPFAM" id="SSF117916">
    <property type="entry name" value="Fe-S cluster assembly (FSCA) domain-like"/>
    <property type="match status" value="1"/>
</dbReference>
<feature type="domain" description="NIF system FeS cluster assembly NifU C-terminal" evidence="1">
    <location>
        <begin position="6"/>
        <end position="72"/>
    </location>
</feature>
<dbReference type="Gene3D" id="3.30.300.130">
    <property type="entry name" value="Fe-S cluster assembly (FSCA)"/>
    <property type="match status" value="1"/>
</dbReference>
<accession>A0A937XAI5</accession>
<dbReference type="Proteomes" id="UP000748308">
    <property type="component" value="Unassembled WGS sequence"/>
</dbReference>
<dbReference type="GO" id="GO:0016226">
    <property type="term" value="P:iron-sulfur cluster assembly"/>
    <property type="evidence" value="ECO:0007669"/>
    <property type="project" value="InterPro"/>
</dbReference>
<evidence type="ECO:0000313" key="3">
    <source>
        <dbReference type="Proteomes" id="UP000748308"/>
    </source>
</evidence>
<organism evidence="2 3">
    <name type="scientific">Eiseniibacteriota bacterium</name>
    <dbReference type="NCBI Taxonomy" id="2212470"/>
    <lineage>
        <taxon>Bacteria</taxon>
        <taxon>Candidatus Eiseniibacteriota</taxon>
    </lineage>
</organism>
<reference evidence="2" key="1">
    <citation type="submission" date="2019-03" db="EMBL/GenBank/DDBJ databases">
        <title>Lake Tanganyika Metagenome-Assembled Genomes (MAGs).</title>
        <authorList>
            <person name="Tran P."/>
        </authorList>
    </citation>
    <scope>NUCLEOTIDE SEQUENCE</scope>
    <source>
        <strain evidence="2">M_DeepCast_400m_m2_100</strain>
    </source>
</reference>
<gene>
    <name evidence="2" type="ORF">FJY75_00780</name>
</gene>
<dbReference type="GO" id="GO:0051536">
    <property type="term" value="F:iron-sulfur cluster binding"/>
    <property type="evidence" value="ECO:0007669"/>
    <property type="project" value="InterPro"/>
</dbReference>
<proteinExistence type="predicted"/>
<dbReference type="GO" id="GO:0005506">
    <property type="term" value="F:iron ion binding"/>
    <property type="evidence" value="ECO:0007669"/>
    <property type="project" value="InterPro"/>
</dbReference>
<name>A0A937XAI5_UNCEI</name>
<protein>
    <submittedName>
        <fullName evidence="2">NifU family protein</fullName>
    </submittedName>
</protein>
<dbReference type="AlphaFoldDB" id="A0A937XAI5"/>
<evidence type="ECO:0000259" key="1">
    <source>
        <dbReference type="Pfam" id="PF01106"/>
    </source>
</evidence>